<keyword evidence="2" id="KW-1185">Reference proteome</keyword>
<protein>
    <recommendedName>
        <fullName evidence="3">Transposase IS200-like domain-containing protein</fullName>
    </recommendedName>
</protein>
<dbReference type="EMBL" id="JAOTPO010000011">
    <property type="protein sequence ID" value="MDE5414858.1"/>
    <property type="molecule type" value="Genomic_DNA"/>
</dbReference>
<proteinExistence type="predicted"/>
<sequence length="104" mass="12467">MTQSLQIFMEYRIKSQMVNEYEQAMEHIIAELPNFEASEIQWFVATDQPHLYVEMFKVPTEAHYVALKKLRRDEEHHLFSKIHSMVEGGKEKIHCWAFRAKKEV</sequence>
<gene>
    <name evidence="1" type="ORF">N7Z68_15975</name>
</gene>
<accession>A0ABT5VHD3</accession>
<evidence type="ECO:0008006" key="3">
    <source>
        <dbReference type="Google" id="ProtNLM"/>
    </source>
</evidence>
<comment type="caution">
    <text evidence="1">The sequence shown here is derived from an EMBL/GenBank/DDBJ whole genome shotgun (WGS) entry which is preliminary data.</text>
</comment>
<name>A0ABT5VHD3_9BACI</name>
<dbReference type="RefSeq" id="WP_275119463.1">
    <property type="nucleotide sequence ID" value="NZ_JAOTPO010000011.1"/>
</dbReference>
<evidence type="ECO:0000313" key="1">
    <source>
        <dbReference type="EMBL" id="MDE5414858.1"/>
    </source>
</evidence>
<reference evidence="1" key="1">
    <citation type="submission" date="2024-05" db="EMBL/GenBank/DDBJ databases">
        <title>Alkalihalobacillus sp. strain MEB203 novel alkaliphilic bacterium from Lonar Lake, India.</title>
        <authorList>
            <person name="Joshi A."/>
            <person name="Thite S."/>
            <person name="Mengade P."/>
        </authorList>
    </citation>
    <scope>NUCLEOTIDE SEQUENCE</scope>
    <source>
        <strain evidence="1">MEB 203</strain>
    </source>
</reference>
<evidence type="ECO:0000313" key="2">
    <source>
        <dbReference type="Proteomes" id="UP001148125"/>
    </source>
</evidence>
<dbReference type="Proteomes" id="UP001148125">
    <property type="component" value="Unassembled WGS sequence"/>
</dbReference>
<organism evidence="1 2">
    <name type="scientific">Alkalihalobacterium chitinilyticum</name>
    <dbReference type="NCBI Taxonomy" id="2980103"/>
    <lineage>
        <taxon>Bacteria</taxon>
        <taxon>Bacillati</taxon>
        <taxon>Bacillota</taxon>
        <taxon>Bacilli</taxon>
        <taxon>Bacillales</taxon>
        <taxon>Bacillaceae</taxon>
        <taxon>Alkalihalobacterium</taxon>
    </lineage>
</organism>